<protein>
    <submittedName>
        <fullName evidence="1">Uncharacterized protein</fullName>
    </submittedName>
</protein>
<accession>B6IV71</accession>
<name>B6IV71_RHOCS</name>
<dbReference type="Proteomes" id="UP000001591">
    <property type="component" value="Chromosome"/>
</dbReference>
<dbReference type="HOGENOM" id="CLU_3238807_0_0_5"/>
<evidence type="ECO:0000313" key="1">
    <source>
        <dbReference type="EMBL" id="ACJ00195.1"/>
    </source>
</evidence>
<gene>
    <name evidence="1" type="ordered locus">RC1_2823</name>
</gene>
<proteinExistence type="predicted"/>
<dbReference type="AlphaFoldDB" id="B6IV71"/>
<keyword evidence="2" id="KW-1185">Reference proteome</keyword>
<reference evidence="1 2" key="1">
    <citation type="journal article" date="2010" name="BMC Genomics">
        <title>Metabolic flexibility revealed in the genome of the cyst-forming alpha-1 proteobacterium Rhodospirillum centenum.</title>
        <authorList>
            <person name="Lu Y.K."/>
            <person name="Marden J."/>
            <person name="Han M."/>
            <person name="Swingley W.D."/>
            <person name="Mastrian S.D."/>
            <person name="Chowdhury S.R."/>
            <person name="Hao J."/>
            <person name="Helmy T."/>
            <person name="Kim S."/>
            <person name="Kurdoglu A.A."/>
            <person name="Matthies H.J."/>
            <person name="Rollo D."/>
            <person name="Stothard P."/>
            <person name="Blankenship R.E."/>
            <person name="Bauer C.E."/>
            <person name="Touchman J.W."/>
        </authorList>
    </citation>
    <scope>NUCLEOTIDE SEQUENCE [LARGE SCALE GENOMIC DNA]</scope>
    <source>
        <strain evidence="2">ATCC 51521 / SW</strain>
    </source>
</reference>
<organism evidence="1 2">
    <name type="scientific">Rhodospirillum centenum (strain ATCC 51521 / SW)</name>
    <dbReference type="NCBI Taxonomy" id="414684"/>
    <lineage>
        <taxon>Bacteria</taxon>
        <taxon>Pseudomonadati</taxon>
        <taxon>Pseudomonadota</taxon>
        <taxon>Alphaproteobacteria</taxon>
        <taxon>Rhodospirillales</taxon>
        <taxon>Rhodospirillaceae</taxon>
        <taxon>Rhodospirillum</taxon>
    </lineage>
</organism>
<dbReference type="KEGG" id="rce:RC1_2823"/>
<sequence length="43" mass="4327">MHFGVLLWCDRTGATGPVPCMPGTLHASEGAARGPAPAPVTVP</sequence>
<dbReference type="EMBL" id="CP000613">
    <property type="protein sequence ID" value="ACJ00195.1"/>
    <property type="molecule type" value="Genomic_DNA"/>
</dbReference>
<evidence type="ECO:0000313" key="2">
    <source>
        <dbReference type="Proteomes" id="UP000001591"/>
    </source>
</evidence>